<gene>
    <name evidence="1" type="ORF">GCM10025867_49800</name>
</gene>
<geneLocation type="plasmid" evidence="1 2">
    <name>pNBRC108728a</name>
</geneLocation>
<protein>
    <submittedName>
        <fullName evidence="1">Uncharacterized protein</fullName>
    </submittedName>
</protein>
<evidence type="ECO:0000313" key="1">
    <source>
        <dbReference type="EMBL" id="BDZ52739.1"/>
    </source>
</evidence>
<dbReference type="Proteomes" id="UP001321486">
    <property type="component" value="Plasmid pNBRC108728a"/>
</dbReference>
<organism evidence="1 2">
    <name type="scientific">Frondihabitans sucicola</name>
    <dbReference type="NCBI Taxonomy" id="1268041"/>
    <lineage>
        <taxon>Bacteria</taxon>
        <taxon>Bacillati</taxon>
        <taxon>Actinomycetota</taxon>
        <taxon>Actinomycetes</taxon>
        <taxon>Micrococcales</taxon>
        <taxon>Microbacteriaceae</taxon>
        <taxon>Frondihabitans</taxon>
    </lineage>
</organism>
<name>A0ABM8GWD7_9MICO</name>
<sequence>MDLAAFNIAMDRARIKLKMKAQQDARAHAENLAAARAREARRAVEQDIYDRAAAARGERPSTVITNQHAHDLTAAITRLLAQGAPIMAISKSTGWVTEQCACEQCDALRRRASNDARTMLLGG</sequence>
<dbReference type="EMBL" id="AP027733">
    <property type="protein sequence ID" value="BDZ52739.1"/>
    <property type="molecule type" value="Genomic_DNA"/>
</dbReference>
<reference evidence="2" key="1">
    <citation type="journal article" date="2019" name="Int. J. Syst. Evol. Microbiol.">
        <title>The Global Catalogue of Microorganisms (GCM) 10K type strain sequencing project: providing services to taxonomists for standard genome sequencing and annotation.</title>
        <authorList>
            <consortium name="The Broad Institute Genomics Platform"/>
            <consortium name="The Broad Institute Genome Sequencing Center for Infectious Disease"/>
            <person name="Wu L."/>
            <person name="Ma J."/>
        </authorList>
    </citation>
    <scope>NUCLEOTIDE SEQUENCE [LARGE SCALE GENOMIC DNA]</scope>
    <source>
        <strain evidence="2">NBRC 108728</strain>
    </source>
</reference>
<proteinExistence type="predicted"/>
<keyword evidence="2" id="KW-1185">Reference proteome</keyword>
<evidence type="ECO:0000313" key="2">
    <source>
        <dbReference type="Proteomes" id="UP001321486"/>
    </source>
</evidence>
<accession>A0ABM8GWD7</accession>
<keyword evidence="1" id="KW-0614">Plasmid</keyword>